<dbReference type="SUPFAM" id="SSF56954">
    <property type="entry name" value="Outer membrane efflux proteins (OEP)"/>
    <property type="match status" value="1"/>
</dbReference>
<keyword evidence="8" id="KW-0732">Signal</keyword>
<evidence type="ECO:0000313" key="10">
    <source>
        <dbReference type="Proteomes" id="UP000035860"/>
    </source>
</evidence>
<evidence type="ECO:0000313" key="9">
    <source>
        <dbReference type="EMBL" id="KDN25182.1"/>
    </source>
</evidence>
<organism evidence="9 10">
    <name type="scientific">Moraxella bovoculi 237</name>
    <dbReference type="NCBI Taxonomy" id="743974"/>
    <lineage>
        <taxon>Bacteria</taxon>
        <taxon>Pseudomonadati</taxon>
        <taxon>Pseudomonadota</taxon>
        <taxon>Gammaproteobacteria</taxon>
        <taxon>Moraxellales</taxon>
        <taxon>Moraxellaceae</taxon>
        <taxon>Moraxella</taxon>
    </lineage>
</organism>
<gene>
    <name evidence="9" type="ORF">MBO_05214</name>
</gene>
<dbReference type="InterPro" id="IPR003423">
    <property type="entry name" value="OMP_efflux"/>
</dbReference>
<evidence type="ECO:0000256" key="1">
    <source>
        <dbReference type="ARBA" id="ARBA00004442"/>
    </source>
</evidence>
<evidence type="ECO:0000256" key="8">
    <source>
        <dbReference type="SAM" id="SignalP"/>
    </source>
</evidence>
<feature type="signal peptide" evidence="8">
    <location>
        <begin position="1"/>
        <end position="28"/>
    </location>
</feature>
<name>A0A066UH74_9GAMM</name>
<dbReference type="RefSeq" id="WP_187648941.1">
    <property type="nucleotide sequence ID" value="NZ_AOMT01000022.1"/>
</dbReference>
<dbReference type="Proteomes" id="UP000035860">
    <property type="component" value="Unassembled WGS sequence"/>
</dbReference>
<dbReference type="PANTHER" id="PTHR30026:SF20">
    <property type="entry name" value="OUTER MEMBRANE PROTEIN TOLC"/>
    <property type="match status" value="1"/>
</dbReference>
<keyword evidence="5" id="KW-0812">Transmembrane</keyword>
<dbReference type="PANTHER" id="PTHR30026">
    <property type="entry name" value="OUTER MEMBRANE PROTEIN TOLC"/>
    <property type="match status" value="1"/>
</dbReference>
<evidence type="ECO:0000256" key="7">
    <source>
        <dbReference type="ARBA" id="ARBA00023237"/>
    </source>
</evidence>
<comment type="similarity">
    <text evidence="2">Belongs to the outer membrane factor (OMF) (TC 1.B.17) family.</text>
</comment>
<dbReference type="InterPro" id="IPR051906">
    <property type="entry name" value="TolC-like"/>
</dbReference>
<dbReference type="eggNOG" id="COG1538">
    <property type="taxonomic scope" value="Bacteria"/>
</dbReference>
<dbReference type="GO" id="GO:0009279">
    <property type="term" value="C:cell outer membrane"/>
    <property type="evidence" value="ECO:0007669"/>
    <property type="project" value="UniProtKB-SubCell"/>
</dbReference>
<feature type="chain" id="PRO_5001632124" evidence="8">
    <location>
        <begin position="29"/>
        <end position="435"/>
    </location>
</feature>
<evidence type="ECO:0000256" key="6">
    <source>
        <dbReference type="ARBA" id="ARBA00023136"/>
    </source>
</evidence>
<evidence type="ECO:0000256" key="4">
    <source>
        <dbReference type="ARBA" id="ARBA00022452"/>
    </source>
</evidence>
<evidence type="ECO:0000256" key="5">
    <source>
        <dbReference type="ARBA" id="ARBA00022692"/>
    </source>
</evidence>
<accession>A0A066UH74</accession>
<dbReference type="GO" id="GO:1990281">
    <property type="term" value="C:efflux pump complex"/>
    <property type="evidence" value="ECO:0007669"/>
    <property type="project" value="TreeGrafter"/>
</dbReference>
<reference evidence="9 10" key="1">
    <citation type="journal article" date="2014" name="Genome Announc.">
        <title>Draft Genome Sequence of Moraxella bovoculi Strain 237T (ATCC BAA-1259T) Isolated from a Calf with Infectious Bovine Keratoconjunctivitis.</title>
        <authorList>
            <person name="Calcutt M.J."/>
            <person name="Foecking M.F."/>
            <person name="Martin N.T."/>
            <person name="Mhlanga-Mutangadura T."/>
            <person name="Reilly T.J."/>
        </authorList>
    </citation>
    <scope>NUCLEOTIDE SEQUENCE [LARGE SCALE GENOMIC DNA]</scope>
    <source>
        <strain evidence="9 10">237</strain>
    </source>
</reference>
<keyword evidence="7" id="KW-0998">Cell outer membrane</keyword>
<dbReference type="GO" id="GO:0015562">
    <property type="term" value="F:efflux transmembrane transporter activity"/>
    <property type="evidence" value="ECO:0007669"/>
    <property type="project" value="InterPro"/>
</dbReference>
<sequence length="435" mass="50043">MSNIKMKKYIYPYSLSLLFFMNSSPTYAFNLQEAWVAAQQNSADYQEAFYQKNVIQEKQRQAKSVFYPHLSGNINYQNQPHSSTPIKENYGWDLQVSQTLFDGSEIAKYRQSIYNSKAAEKNYSDAKEQLLYNVAENYFNLLLSNETIIAYTAEKISYEQQVKRAQALFDKGVATALDIHEAQAGYDNAVAQEIAAIAKRQILENQLNNYTGLDSKQIEPISILDQIDDYLLQIKKYSLDEWQSIALENNHRYLAQKYAVNSQEEAVKAAKNNRLPTLKGRIKYQDVSSPNNYKVDDKQRNATIQLQFHIPLFAGGDLNSKISEAMNQYEATYAQLVAMERQIKLAIRQAYTESNAMYHQILAQERVLKSRQLQLKSTETGQIYGIRNHLEVIQARQGVTEAEQKLAETKYKFLMAYLTLIKESGLELEENINII</sequence>
<evidence type="ECO:0000256" key="3">
    <source>
        <dbReference type="ARBA" id="ARBA00022448"/>
    </source>
</evidence>
<comment type="subcellular location">
    <subcellularLocation>
        <location evidence="1">Cell outer membrane</location>
    </subcellularLocation>
</comment>
<dbReference type="GO" id="GO:0015288">
    <property type="term" value="F:porin activity"/>
    <property type="evidence" value="ECO:0007669"/>
    <property type="project" value="TreeGrafter"/>
</dbReference>
<dbReference type="Pfam" id="PF02321">
    <property type="entry name" value="OEP"/>
    <property type="match status" value="2"/>
</dbReference>
<keyword evidence="4" id="KW-1134">Transmembrane beta strand</keyword>
<evidence type="ECO:0000256" key="2">
    <source>
        <dbReference type="ARBA" id="ARBA00007613"/>
    </source>
</evidence>
<dbReference type="Gene3D" id="1.20.1600.10">
    <property type="entry name" value="Outer membrane efflux proteins (OEP)"/>
    <property type="match status" value="1"/>
</dbReference>
<keyword evidence="3" id="KW-0813">Transport</keyword>
<comment type="caution">
    <text evidence="9">The sequence shown here is derived from an EMBL/GenBank/DDBJ whole genome shotgun (WGS) entry which is preliminary data.</text>
</comment>
<dbReference type="EMBL" id="AOMT01000022">
    <property type="protein sequence ID" value="KDN25182.1"/>
    <property type="molecule type" value="Genomic_DNA"/>
</dbReference>
<keyword evidence="10" id="KW-1185">Reference proteome</keyword>
<keyword evidence="6" id="KW-0472">Membrane</keyword>
<protein>
    <submittedName>
        <fullName evidence="9">Putative type I secretion outer membrane protein, TolC family</fullName>
    </submittedName>
</protein>
<proteinExistence type="inferred from homology"/>
<dbReference type="AlphaFoldDB" id="A0A066UH74"/>